<reference evidence="1" key="1">
    <citation type="submission" date="2016-04" db="EMBL/GenBank/DDBJ databases">
        <authorList>
            <person name="Evans L.H."/>
            <person name="Alamgir A."/>
            <person name="Owens N."/>
            <person name="Weber N.D."/>
            <person name="Virtaneva K."/>
            <person name="Barbian K."/>
            <person name="Babar A."/>
            <person name="Rosenke K."/>
        </authorList>
    </citation>
    <scope>NUCLEOTIDE SEQUENCE</scope>
    <source>
        <strain evidence="1">86-2</strain>
    </source>
</reference>
<sequence length="71" mass="8264">MSHFFMLVILSGNLDNFFINHDINIGFLTFLSDWRSILLNQQTILKIFIFDVILSILVRHVTLLKVTNISV</sequence>
<organism evidence="1">
    <name type="scientific">uncultured Citrobacter sp</name>
    <dbReference type="NCBI Taxonomy" id="200446"/>
    <lineage>
        <taxon>Bacteria</taxon>
        <taxon>Pseudomonadati</taxon>
        <taxon>Pseudomonadota</taxon>
        <taxon>Gammaproteobacteria</taxon>
        <taxon>Enterobacterales</taxon>
        <taxon>Enterobacteriaceae</taxon>
        <taxon>Citrobacter</taxon>
        <taxon>environmental samples</taxon>
    </lineage>
</organism>
<dbReference type="EMBL" id="FLUA01000028">
    <property type="protein sequence ID" value="SBV63512.1"/>
    <property type="molecule type" value="Genomic_DNA"/>
</dbReference>
<evidence type="ECO:0000313" key="1">
    <source>
        <dbReference type="EMBL" id="SBV63512.1"/>
    </source>
</evidence>
<gene>
    <name evidence="1" type="ORF">KL86CIT2_300017</name>
</gene>
<accession>A0A212I9L6</accession>
<protein>
    <submittedName>
        <fullName evidence="1">Uncharacterized protein</fullName>
    </submittedName>
</protein>
<dbReference type="AlphaFoldDB" id="A0A212I9L6"/>
<proteinExistence type="predicted"/>
<name>A0A212I9L6_9ENTR</name>